<keyword evidence="8" id="KW-0472">Membrane</keyword>
<keyword evidence="5" id="KW-0547">Nucleotide-binding</keyword>
<dbReference type="PROSITE" id="PS00211">
    <property type="entry name" value="ABC_TRANSPORTER_1"/>
    <property type="match status" value="2"/>
</dbReference>
<feature type="domain" description="ABC transporter" evidence="9">
    <location>
        <begin position="4"/>
        <end position="244"/>
    </location>
</feature>
<dbReference type="SMART" id="SM00382">
    <property type="entry name" value="AAA"/>
    <property type="match status" value="2"/>
</dbReference>
<evidence type="ECO:0000313" key="11">
    <source>
        <dbReference type="Proteomes" id="UP001623592"/>
    </source>
</evidence>
<dbReference type="NCBIfam" id="NF010167">
    <property type="entry name" value="PRK13648.1"/>
    <property type="match status" value="2"/>
</dbReference>
<comment type="similarity">
    <text evidence="2">Belongs to the ABC transporter superfamily.</text>
</comment>
<reference evidence="10 11" key="1">
    <citation type="submission" date="2024-11" db="EMBL/GenBank/DDBJ databases">
        <authorList>
            <person name="Heng Y.C."/>
            <person name="Lim A.C.H."/>
            <person name="Lee J.K.Y."/>
            <person name="Kittelmann S."/>
        </authorList>
    </citation>
    <scope>NUCLEOTIDE SEQUENCE [LARGE SCALE GENOMIC DNA]</scope>
    <source>
        <strain evidence="10 11">WILCCON 0114</strain>
    </source>
</reference>
<keyword evidence="6 10" id="KW-0067">ATP-binding</keyword>
<feature type="domain" description="ABC transporter" evidence="9">
    <location>
        <begin position="292"/>
        <end position="520"/>
    </location>
</feature>
<dbReference type="SUPFAM" id="SSF52540">
    <property type="entry name" value="P-loop containing nucleoside triphosphate hydrolases"/>
    <property type="match status" value="2"/>
</dbReference>
<comment type="caution">
    <text evidence="10">The sequence shown here is derived from an EMBL/GenBank/DDBJ whole genome shotgun (WGS) entry which is preliminary data.</text>
</comment>
<dbReference type="InterPro" id="IPR017871">
    <property type="entry name" value="ABC_transporter-like_CS"/>
</dbReference>
<dbReference type="InterPro" id="IPR003439">
    <property type="entry name" value="ABC_transporter-like_ATP-bd"/>
</dbReference>
<keyword evidence="11" id="KW-1185">Reference proteome</keyword>
<name>A0ABW8TIG7_9CLOT</name>
<dbReference type="PANTHER" id="PTHR43553">
    <property type="entry name" value="HEAVY METAL TRANSPORTER"/>
    <property type="match status" value="1"/>
</dbReference>
<keyword evidence="4" id="KW-1003">Cell membrane</keyword>
<evidence type="ECO:0000256" key="8">
    <source>
        <dbReference type="ARBA" id="ARBA00023136"/>
    </source>
</evidence>
<evidence type="ECO:0000256" key="2">
    <source>
        <dbReference type="ARBA" id="ARBA00005417"/>
    </source>
</evidence>
<dbReference type="Pfam" id="PF00005">
    <property type="entry name" value="ABC_tran"/>
    <property type="match status" value="2"/>
</dbReference>
<comment type="subcellular location">
    <subcellularLocation>
        <location evidence="1">Cell membrane</location>
        <topology evidence="1">Peripheral membrane protein</topology>
    </subcellularLocation>
</comment>
<evidence type="ECO:0000256" key="7">
    <source>
        <dbReference type="ARBA" id="ARBA00022967"/>
    </source>
</evidence>
<dbReference type="CDD" id="cd03225">
    <property type="entry name" value="ABC_cobalt_CbiO_domain1"/>
    <property type="match status" value="2"/>
</dbReference>
<dbReference type="PANTHER" id="PTHR43553:SF26">
    <property type="entry name" value="ABC TRANSPORTER ATP-BINDING PROTEIN BC_2655-RELATED"/>
    <property type="match status" value="1"/>
</dbReference>
<dbReference type="EMBL" id="JBJIAA010000016">
    <property type="protein sequence ID" value="MFL0252280.1"/>
    <property type="molecule type" value="Genomic_DNA"/>
</dbReference>
<evidence type="ECO:0000256" key="3">
    <source>
        <dbReference type="ARBA" id="ARBA00022448"/>
    </source>
</evidence>
<dbReference type="RefSeq" id="WP_406788937.1">
    <property type="nucleotide sequence ID" value="NZ_JBJIAA010000016.1"/>
</dbReference>
<keyword evidence="3" id="KW-0813">Transport</keyword>
<evidence type="ECO:0000256" key="4">
    <source>
        <dbReference type="ARBA" id="ARBA00022475"/>
    </source>
</evidence>
<protein>
    <submittedName>
        <fullName evidence="10">ABC transporter ATP-binding protein</fullName>
    </submittedName>
</protein>
<keyword evidence="7" id="KW-1278">Translocase</keyword>
<evidence type="ECO:0000256" key="5">
    <source>
        <dbReference type="ARBA" id="ARBA00022741"/>
    </source>
</evidence>
<proteinExistence type="inferred from homology"/>
<dbReference type="Gene3D" id="3.40.50.300">
    <property type="entry name" value="P-loop containing nucleotide triphosphate hydrolases"/>
    <property type="match status" value="2"/>
</dbReference>
<evidence type="ECO:0000259" key="9">
    <source>
        <dbReference type="PROSITE" id="PS50893"/>
    </source>
</evidence>
<evidence type="ECO:0000256" key="6">
    <source>
        <dbReference type="ARBA" id="ARBA00022840"/>
    </source>
</evidence>
<sequence length="541" mass="60456">MSYVKVENLSYFYPDEKSASICDVNLEIHKGDVLLLCGKSGSGKSTLGRCFTGAVPNFYGGTIGGNIILNGKKLEELSDRERASEVTMVFQDPEKQILMDKVFREIAFGPENIGIESSVIKRRVIETMQFCNILHLKDRFINTLSGGEKQKVAVASALAYMPKFIVFDEPTSQLAPEASDEIINLIKKINNELGITVVLIEQRIDRCFDIADRVAVMKDGKIVFYGDKVEMYSSSLDEVKSFFPSYLKVSKILGIEKMPGSFRELRKVLNTSSNLIEPKKTGEIALPEEDVIEIKKVTCKYGDTIANSNIDLNIKRGSFNAIIGSNGAGKSTLVKAVMGFVKYSGSIKLMGHEVKKLKFKDIGVKIGYVSQNPNDYLSKDTVYDELKFTLDNYGLDDDGIIDYTLKELDIYKFKLKNPRDLSGGEKQRVAIASVLVLKPEILILDEPTRGLDEDVKYKLGDILKNLNNNGSTIIMITHDLDFAARFCSNFILMFDGKKITSGSKYEVLKQGIYYTTNINKLFRDINSNVFVIEDIKGDAAR</sequence>
<dbReference type="GO" id="GO:0005524">
    <property type="term" value="F:ATP binding"/>
    <property type="evidence" value="ECO:0007669"/>
    <property type="project" value="UniProtKB-KW"/>
</dbReference>
<dbReference type="InterPro" id="IPR003593">
    <property type="entry name" value="AAA+_ATPase"/>
</dbReference>
<organism evidence="10 11">
    <name type="scientific">Clostridium neuense</name>
    <dbReference type="NCBI Taxonomy" id="1728934"/>
    <lineage>
        <taxon>Bacteria</taxon>
        <taxon>Bacillati</taxon>
        <taxon>Bacillota</taxon>
        <taxon>Clostridia</taxon>
        <taxon>Eubacteriales</taxon>
        <taxon>Clostridiaceae</taxon>
        <taxon>Clostridium</taxon>
    </lineage>
</organism>
<dbReference type="InterPro" id="IPR027417">
    <property type="entry name" value="P-loop_NTPase"/>
</dbReference>
<gene>
    <name evidence="10" type="ORF">ACJDT4_17845</name>
</gene>
<evidence type="ECO:0000313" key="10">
    <source>
        <dbReference type="EMBL" id="MFL0252280.1"/>
    </source>
</evidence>
<dbReference type="PROSITE" id="PS50893">
    <property type="entry name" value="ABC_TRANSPORTER_2"/>
    <property type="match status" value="2"/>
</dbReference>
<evidence type="ECO:0000256" key="1">
    <source>
        <dbReference type="ARBA" id="ARBA00004202"/>
    </source>
</evidence>
<dbReference type="InterPro" id="IPR015856">
    <property type="entry name" value="ABC_transpr_CbiO/EcfA_su"/>
</dbReference>
<accession>A0ABW8TIG7</accession>
<dbReference type="InterPro" id="IPR050095">
    <property type="entry name" value="ECF_ABC_transporter_ATP-bd"/>
</dbReference>
<dbReference type="Proteomes" id="UP001623592">
    <property type="component" value="Unassembled WGS sequence"/>
</dbReference>